<comment type="caution">
    <text evidence="2">The sequence shown here is derived from an EMBL/GenBank/DDBJ whole genome shotgun (WGS) entry which is preliminary data.</text>
</comment>
<dbReference type="EMBL" id="BARW01009060">
    <property type="protein sequence ID" value="GAI75635.1"/>
    <property type="molecule type" value="Genomic_DNA"/>
</dbReference>
<organism evidence="2">
    <name type="scientific">marine sediment metagenome</name>
    <dbReference type="NCBI Taxonomy" id="412755"/>
    <lineage>
        <taxon>unclassified sequences</taxon>
        <taxon>metagenomes</taxon>
        <taxon>ecological metagenomes</taxon>
    </lineage>
</organism>
<evidence type="ECO:0000313" key="2">
    <source>
        <dbReference type="EMBL" id="GAI75635.1"/>
    </source>
</evidence>
<feature type="domain" description="Double zinc ribbon" evidence="1">
    <location>
        <begin position="7"/>
        <end position="56"/>
    </location>
</feature>
<sequence>MLQFLKNFLFPRKCVGCGEWGTYLCPDCVNFIKTNDQPICPICFQPAVYGLSHPGCLRRKPQSLDGLTSVFRYKGVVKSVIAKLKYRFVTDLAETILEMFLSFCGEDKAFTKFVRQKNVCLTPIPKTKTLYLPDNQRRYFKKTHW</sequence>
<proteinExistence type="predicted"/>
<gene>
    <name evidence="2" type="ORF">S12H4_18361</name>
</gene>
<dbReference type="InterPro" id="IPR044005">
    <property type="entry name" value="DZR_2"/>
</dbReference>
<accession>X1SJT3</accession>
<reference evidence="2" key="1">
    <citation type="journal article" date="2014" name="Front. Microbiol.">
        <title>High frequency of phylogenetically diverse reductive dehalogenase-homologous genes in deep subseafloor sedimentary metagenomes.</title>
        <authorList>
            <person name="Kawai M."/>
            <person name="Futagami T."/>
            <person name="Toyoda A."/>
            <person name="Takaki Y."/>
            <person name="Nishi S."/>
            <person name="Hori S."/>
            <person name="Arai W."/>
            <person name="Tsubouchi T."/>
            <person name="Morono Y."/>
            <person name="Uchiyama I."/>
            <person name="Ito T."/>
            <person name="Fujiyama A."/>
            <person name="Inagaki F."/>
            <person name="Takami H."/>
        </authorList>
    </citation>
    <scope>NUCLEOTIDE SEQUENCE</scope>
    <source>
        <strain evidence="2">Expedition CK06-06</strain>
    </source>
</reference>
<dbReference type="PANTHER" id="PTHR47505">
    <property type="entry name" value="DNA UTILIZATION PROTEIN YHGH"/>
    <property type="match status" value="1"/>
</dbReference>
<protein>
    <recommendedName>
        <fullName evidence="1">Double zinc ribbon domain-containing protein</fullName>
    </recommendedName>
</protein>
<dbReference type="Pfam" id="PF18912">
    <property type="entry name" value="DZR_2"/>
    <property type="match status" value="1"/>
</dbReference>
<evidence type="ECO:0000259" key="1">
    <source>
        <dbReference type="Pfam" id="PF18912"/>
    </source>
</evidence>
<name>X1SJT3_9ZZZZ</name>
<dbReference type="PANTHER" id="PTHR47505:SF1">
    <property type="entry name" value="DNA UTILIZATION PROTEIN YHGH"/>
    <property type="match status" value="1"/>
</dbReference>
<dbReference type="InterPro" id="IPR051910">
    <property type="entry name" value="ComF/GntX_DNA_util-trans"/>
</dbReference>
<dbReference type="AlphaFoldDB" id="X1SJT3"/>